<dbReference type="RefSeq" id="WP_341468413.1">
    <property type="nucleotide sequence ID" value="NZ_CP128399.1"/>
</dbReference>
<gene>
    <name evidence="2" type="ORF">HXX08_02040</name>
    <name evidence="3" type="ORF">OZ401_002328</name>
</gene>
<dbReference type="EMBL" id="JACATZ010000001">
    <property type="protein sequence ID" value="NWJ44636.1"/>
    <property type="molecule type" value="Genomic_DNA"/>
</dbReference>
<reference evidence="3" key="2">
    <citation type="journal article" date="2024" name="Nature">
        <title>Anoxygenic phototroph of the Chloroflexota uses a type I reaction centre.</title>
        <authorList>
            <person name="Tsuji J.M."/>
            <person name="Shaw N.A."/>
            <person name="Nagashima S."/>
            <person name="Venkiteswaran J.J."/>
            <person name="Schiff S.L."/>
            <person name="Watanabe T."/>
            <person name="Fukui M."/>
            <person name="Hanada S."/>
            <person name="Tank M."/>
            <person name="Neufeld J.D."/>
        </authorList>
    </citation>
    <scope>NUCLEOTIDE SEQUENCE</scope>
    <source>
        <strain evidence="3">L227-S17</strain>
    </source>
</reference>
<keyword evidence="5" id="KW-1185">Reference proteome</keyword>
<proteinExistence type="predicted"/>
<dbReference type="AlphaFoldDB" id="A0A8T7M1K9"/>
<protein>
    <submittedName>
        <fullName evidence="2">Uncharacterized protein</fullName>
    </submittedName>
</protein>
<organism evidence="2 4">
    <name type="scientific">Candidatus Chlorohelix allophototropha</name>
    <dbReference type="NCBI Taxonomy" id="3003348"/>
    <lineage>
        <taxon>Bacteria</taxon>
        <taxon>Bacillati</taxon>
        <taxon>Chloroflexota</taxon>
        <taxon>Chloroflexia</taxon>
        <taxon>Candidatus Chloroheliales</taxon>
        <taxon>Candidatus Chloroheliaceae</taxon>
        <taxon>Candidatus Chlorohelix</taxon>
    </lineage>
</organism>
<evidence type="ECO:0000313" key="5">
    <source>
        <dbReference type="Proteomes" id="UP001431572"/>
    </source>
</evidence>
<feature type="transmembrane region" description="Helical" evidence="1">
    <location>
        <begin position="27"/>
        <end position="53"/>
    </location>
</feature>
<evidence type="ECO:0000313" key="2">
    <source>
        <dbReference type="EMBL" id="NWJ44636.1"/>
    </source>
</evidence>
<evidence type="ECO:0000256" key="1">
    <source>
        <dbReference type="SAM" id="Phobius"/>
    </source>
</evidence>
<dbReference type="EMBL" id="CP128399">
    <property type="protein sequence ID" value="WJW66525.1"/>
    <property type="molecule type" value="Genomic_DNA"/>
</dbReference>
<keyword evidence="1" id="KW-0472">Membrane</keyword>
<evidence type="ECO:0000313" key="4">
    <source>
        <dbReference type="Proteomes" id="UP000521676"/>
    </source>
</evidence>
<keyword evidence="1" id="KW-0812">Transmembrane</keyword>
<name>A0A8T7M1K9_9CHLR</name>
<keyword evidence="1" id="KW-1133">Transmembrane helix</keyword>
<sequence>MSYRPPTSNPNYISPGRVKNNRPGVPWLAGCGLLGLGFLLGVVGLVVGALFWFGSTASNQPLPTRQPLAGVPDLSATLSESYLNAEIAREAKSNPLSIVGIVSLKDIVIKILPNEQIQVDVKVGNALVDFDVSVLESIGVVNGQIAVRAIGEPKVGKGNLPVNVNTVVQIVNTTIVEPQINNNVATIKVNERLLHLLDLQTANGQITVRYRAQ</sequence>
<reference evidence="2 4" key="1">
    <citation type="submission" date="2020-06" db="EMBL/GenBank/DDBJ databases">
        <title>Anoxygenic phototrophic Chloroflexota member uses a Type I reaction center.</title>
        <authorList>
            <person name="Tsuji J.M."/>
            <person name="Shaw N.A."/>
            <person name="Nagashima S."/>
            <person name="Venkiteswaran J."/>
            <person name="Schiff S.L."/>
            <person name="Hanada S."/>
            <person name="Tank M."/>
            <person name="Neufeld J.D."/>
        </authorList>
    </citation>
    <scope>NUCLEOTIDE SEQUENCE [LARGE SCALE GENOMIC DNA]</scope>
    <source>
        <strain evidence="2">L227-S17</strain>
    </source>
</reference>
<evidence type="ECO:0000313" key="3">
    <source>
        <dbReference type="EMBL" id="WJW66525.1"/>
    </source>
</evidence>
<accession>A0A8T7M1K9</accession>
<dbReference type="Proteomes" id="UP001431572">
    <property type="component" value="Chromosome 1"/>
</dbReference>
<dbReference type="Proteomes" id="UP000521676">
    <property type="component" value="Unassembled WGS sequence"/>
</dbReference>